<dbReference type="InterPro" id="IPR000644">
    <property type="entry name" value="CBS_dom"/>
</dbReference>
<evidence type="ECO:0000313" key="14">
    <source>
        <dbReference type="Proteomes" id="UP001301797"/>
    </source>
</evidence>
<evidence type="ECO:0000256" key="4">
    <source>
        <dbReference type="ARBA" id="ARBA00022737"/>
    </source>
</evidence>
<feature type="domain" description="CNNM transmembrane" evidence="12">
    <location>
        <begin position="1"/>
        <end position="200"/>
    </location>
</feature>
<evidence type="ECO:0000256" key="5">
    <source>
        <dbReference type="ARBA" id="ARBA00022989"/>
    </source>
</evidence>
<dbReference type="InterPro" id="IPR051676">
    <property type="entry name" value="UPF0053_domain"/>
</dbReference>
<dbReference type="InterPro" id="IPR002550">
    <property type="entry name" value="CNNM"/>
</dbReference>
<keyword evidence="6 9" id="KW-0129">CBS domain</keyword>
<keyword evidence="14" id="KW-1185">Reference proteome</keyword>
<dbReference type="SMART" id="SM01091">
    <property type="entry name" value="CorC_HlyC"/>
    <property type="match status" value="1"/>
</dbReference>
<dbReference type="EMBL" id="CP043875">
    <property type="protein sequence ID" value="WOF16441.1"/>
    <property type="molecule type" value="Genomic_DNA"/>
</dbReference>
<dbReference type="InterPro" id="IPR016169">
    <property type="entry name" value="FAD-bd_PCMH_sub2"/>
</dbReference>
<dbReference type="Pfam" id="PF03471">
    <property type="entry name" value="CorC_HlyC"/>
    <property type="match status" value="1"/>
</dbReference>
<evidence type="ECO:0000256" key="6">
    <source>
        <dbReference type="ARBA" id="ARBA00023122"/>
    </source>
</evidence>
<keyword evidence="8" id="KW-0486">Methionine biosynthesis</keyword>
<sequence>MSYLIEIGIIAILIGLNALFALSEFAIVSSRKTRLLQRSEEGDSGALIALGLSENPTPFLSTIQIGITLVGVFAGAFGGLTLARNLSSFFTGYPFLAPYSEIMSVTLVVLVITYLNLVFGELVPKRIALGNPEDIASGVAKPMMFLSKAAAPLVFILTYSTEAVVKLLRVRESTGPPVTEDEVRIMLEEGTKAGVFERAELKMVEGVFDLGDRRVESLMTRRHNIVALDLEDTNEENLIKMKMTAHCNFPAYEDDLDNIVGMVSVKNVLSGMLETGKPDIRSAVTKPLFVPETLRVPKLIESFKESGLHIALVNDEYGSIQGIVTLHDILEAIVGHFRESGEVVNMPVVLREDGSWLIDGMAHIVTVKKMLSLNAVLTGEGEGNYDTIAGMVMYILQRIPVEGDHFDEGGFRFEVVDMDGNRVDKVLAAEIPEIKEGSEESSDMGN</sequence>
<dbReference type="PROSITE" id="PS51846">
    <property type="entry name" value="CNNM"/>
    <property type="match status" value="1"/>
</dbReference>
<feature type="transmembrane region" description="Helical" evidence="10">
    <location>
        <begin position="102"/>
        <end position="119"/>
    </location>
</feature>
<keyword evidence="3 10" id="KW-0812">Transmembrane</keyword>
<dbReference type="SUPFAM" id="SSF54631">
    <property type="entry name" value="CBS-domain pair"/>
    <property type="match status" value="1"/>
</dbReference>
<evidence type="ECO:0000256" key="9">
    <source>
        <dbReference type="PROSITE-ProRule" id="PRU00703"/>
    </source>
</evidence>
<keyword evidence="7 10" id="KW-0472">Membrane</keyword>
<dbReference type="Gene3D" id="3.30.465.10">
    <property type="match status" value="1"/>
</dbReference>
<dbReference type="Pfam" id="PF00571">
    <property type="entry name" value="CBS"/>
    <property type="match status" value="1"/>
</dbReference>
<evidence type="ECO:0000256" key="7">
    <source>
        <dbReference type="ARBA" id="ARBA00023136"/>
    </source>
</evidence>
<dbReference type="RefSeq" id="WP_317135856.1">
    <property type="nucleotide sequence ID" value="NZ_CP043875.1"/>
</dbReference>
<gene>
    <name evidence="13" type="ORF">F1737_06860</name>
</gene>
<evidence type="ECO:0000256" key="3">
    <source>
        <dbReference type="ARBA" id="ARBA00022692"/>
    </source>
</evidence>
<evidence type="ECO:0000256" key="10">
    <source>
        <dbReference type="SAM" id="Phobius"/>
    </source>
</evidence>
<dbReference type="PANTHER" id="PTHR43099:SF2">
    <property type="entry name" value="UPF0053 PROTEIN YRKA"/>
    <property type="match status" value="1"/>
</dbReference>
<dbReference type="InterPro" id="IPR005170">
    <property type="entry name" value="Transptr-assoc_dom"/>
</dbReference>
<evidence type="ECO:0000259" key="12">
    <source>
        <dbReference type="PROSITE" id="PS51846"/>
    </source>
</evidence>
<dbReference type="GeneID" id="85229874"/>
<accession>A0AA97I4K2</accession>
<dbReference type="Proteomes" id="UP001301797">
    <property type="component" value="Chromosome"/>
</dbReference>
<proteinExistence type="predicted"/>
<dbReference type="SUPFAM" id="SSF56176">
    <property type="entry name" value="FAD-binding/transporter-associated domain-like"/>
    <property type="match status" value="1"/>
</dbReference>
<dbReference type="InterPro" id="IPR046342">
    <property type="entry name" value="CBS_dom_sf"/>
</dbReference>
<dbReference type="Gene3D" id="3.10.580.10">
    <property type="entry name" value="CBS-domain"/>
    <property type="match status" value="1"/>
</dbReference>
<dbReference type="AlphaFoldDB" id="A0AA97I4K2"/>
<keyword evidence="8" id="KW-0028">Amino-acid biosynthesis</keyword>
<keyword evidence="5 10" id="KW-1133">Transmembrane helix</keyword>
<dbReference type="GO" id="GO:0009086">
    <property type="term" value="P:methionine biosynthetic process"/>
    <property type="evidence" value="ECO:0007669"/>
    <property type="project" value="UniProtKB-KW"/>
</dbReference>
<evidence type="ECO:0000256" key="8">
    <source>
        <dbReference type="ARBA" id="ARBA00023167"/>
    </source>
</evidence>
<feature type="transmembrane region" description="Helical" evidence="10">
    <location>
        <begin position="59"/>
        <end position="82"/>
    </location>
</feature>
<dbReference type="CDD" id="cd04590">
    <property type="entry name" value="CBS_pair_CorC_HlyC_assoc"/>
    <property type="match status" value="1"/>
</dbReference>
<dbReference type="PANTHER" id="PTHR43099">
    <property type="entry name" value="UPF0053 PROTEIN YRKA"/>
    <property type="match status" value="1"/>
</dbReference>
<reference evidence="13 14" key="1">
    <citation type="submission" date="2019-09" db="EMBL/GenBank/DDBJ databases">
        <title>The complete genome of Methanoplanus sp. FWC-SCC4.</title>
        <authorList>
            <person name="Chen S.-C."/>
            <person name="Zhou Y.-Z."/>
            <person name="Lai M.-C."/>
        </authorList>
    </citation>
    <scope>NUCLEOTIDE SEQUENCE [LARGE SCALE GENOMIC DNA]</scope>
    <source>
        <strain evidence="13 14">FWC-SCC4</strain>
    </source>
</reference>
<evidence type="ECO:0000256" key="2">
    <source>
        <dbReference type="ARBA" id="ARBA00022475"/>
    </source>
</evidence>
<evidence type="ECO:0000259" key="11">
    <source>
        <dbReference type="PROSITE" id="PS51371"/>
    </source>
</evidence>
<dbReference type="SMART" id="SM00116">
    <property type="entry name" value="CBS"/>
    <property type="match status" value="1"/>
</dbReference>
<evidence type="ECO:0000313" key="13">
    <source>
        <dbReference type="EMBL" id="WOF16441.1"/>
    </source>
</evidence>
<comment type="subcellular location">
    <subcellularLocation>
        <location evidence="1">Cell membrane</location>
        <topology evidence="1">Multi-pass membrane protein</topology>
    </subcellularLocation>
</comment>
<dbReference type="KEGG" id="mefw:F1737_06860"/>
<organism evidence="13 14">
    <name type="scientific">Methanochimaera problematica</name>
    <dbReference type="NCBI Taxonomy" id="2609417"/>
    <lineage>
        <taxon>Archaea</taxon>
        <taxon>Methanobacteriati</taxon>
        <taxon>Methanobacteriota</taxon>
        <taxon>Stenosarchaea group</taxon>
        <taxon>Methanomicrobia</taxon>
        <taxon>Methanomicrobiales</taxon>
        <taxon>Methanomicrobiaceae</taxon>
        <taxon>Methanochimaera</taxon>
    </lineage>
</organism>
<keyword evidence="2" id="KW-1003">Cell membrane</keyword>
<dbReference type="GO" id="GO:0005886">
    <property type="term" value="C:plasma membrane"/>
    <property type="evidence" value="ECO:0007669"/>
    <property type="project" value="UniProtKB-SubCell"/>
</dbReference>
<feature type="transmembrane region" description="Helical" evidence="10">
    <location>
        <begin position="6"/>
        <end position="28"/>
    </location>
</feature>
<keyword evidence="4" id="KW-0677">Repeat</keyword>
<dbReference type="GO" id="GO:0050660">
    <property type="term" value="F:flavin adenine dinucleotide binding"/>
    <property type="evidence" value="ECO:0007669"/>
    <property type="project" value="InterPro"/>
</dbReference>
<dbReference type="PROSITE" id="PS51371">
    <property type="entry name" value="CBS"/>
    <property type="match status" value="1"/>
</dbReference>
<feature type="domain" description="CBS" evidence="11">
    <location>
        <begin position="283"/>
        <end position="340"/>
    </location>
</feature>
<protein>
    <submittedName>
        <fullName evidence="13">HlyC/CorC family transporter</fullName>
    </submittedName>
</protein>
<name>A0AA97I4K2_9EURY</name>
<dbReference type="InterPro" id="IPR036318">
    <property type="entry name" value="FAD-bd_PCMH-like_sf"/>
</dbReference>
<dbReference type="Pfam" id="PF01595">
    <property type="entry name" value="CNNM"/>
    <property type="match status" value="1"/>
</dbReference>
<evidence type="ECO:0000256" key="1">
    <source>
        <dbReference type="ARBA" id="ARBA00004651"/>
    </source>
</evidence>
<dbReference type="InterPro" id="IPR044751">
    <property type="entry name" value="Ion_transp-like_CBS"/>
</dbReference>